<dbReference type="Pfam" id="PF00132">
    <property type="entry name" value="Hexapep"/>
    <property type="match status" value="1"/>
</dbReference>
<dbReference type="InterPro" id="IPR045304">
    <property type="entry name" value="LbH_SAT"/>
</dbReference>
<dbReference type="NCBIfam" id="NF041874">
    <property type="entry name" value="EPS_EpsC"/>
    <property type="match status" value="1"/>
</dbReference>
<dbReference type="RefSeq" id="WP_201081647.1">
    <property type="nucleotide sequence ID" value="NZ_CP067420.1"/>
</dbReference>
<evidence type="ECO:0000256" key="5">
    <source>
        <dbReference type="ARBA" id="ARBA00022605"/>
    </source>
</evidence>
<comment type="catalytic activity">
    <reaction evidence="8">
        <text>L-serine + acetyl-CoA = O-acetyl-L-serine + CoA</text>
        <dbReference type="Rhea" id="RHEA:24560"/>
        <dbReference type="ChEBI" id="CHEBI:33384"/>
        <dbReference type="ChEBI" id="CHEBI:57287"/>
        <dbReference type="ChEBI" id="CHEBI:57288"/>
        <dbReference type="ChEBI" id="CHEBI:58340"/>
        <dbReference type="EC" id="2.3.1.30"/>
    </reaction>
</comment>
<evidence type="ECO:0000259" key="9">
    <source>
        <dbReference type="SMART" id="SM00971"/>
    </source>
</evidence>
<accession>A0ABX7BDW1</accession>
<dbReference type="InterPro" id="IPR010493">
    <property type="entry name" value="Ser_AcTrfase_N"/>
</dbReference>
<evidence type="ECO:0000256" key="1">
    <source>
        <dbReference type="ARBA" id="ARBA00004876"/>
    </source>
</evidence>
<proteinExistence type="inferred from homology"/>
<dbReference type="InterPro" id="IPR001451">
    <property type="entry name" value="Hexapep"/>
</dbReference>
<organism evidence="10 11">
    <name type="scientific">Skermanella cutis</name>
    <dbReference type="NCBI Taxonomy" id="2775420"/>
    <lineage>
        <taxon>Bacteria</taxon>
        <taxon>Pseudomonadati</taxon>
        <taxon>Pseudomonadota</taxon>
        <taxon>Alphaproteobacteria</taxon>
        <taxon>Rhodospirillales</taxon>
        <taxon>Azospirillaceae</taxon>
        <taxon>Skermanella</taxon>
    </lineage>
</organism>
<keyword evidence="11" id="KW-1185">Reference proteome</keyword>
<dbReference type="InterPro" id="IPR042122">
    <property type="entry name" value="Ser_AcTrfase_N_sf"/>
</dbReference>
<comment type="pathway">
    <text evidence="1">Amino-acid biosynthesis; L-cysteine biosynthesis; L-cysteine from L-serine: step 1/2.</text>
</comment>
<dbReference type="Gene3D" id="2.160.10.10">
    <property type="entry name" value="Hexapeptide repeat proteins"/>
    <property type="match status" value="1"/>
</dbReference>
<protein>
    <recommendedName>
        <fullName evidence="4">Serine acetyltransferase</fullName>
        <ecNumber evidence="3">2.3.1.30</ecNumber>
    </recommendedName>
</protein>
<dbReference type="SUPFAM" id="SSF51161">
    <property type="entry name" value="Trimeric LpxA-like enzymes"/>
    <property type="match status" value="1"/>
</dbReference>
<evidence type="ECO:0000256" key="7">
    <source>
        <dbReference type="ARBA" id="ARBA00023315"/>
    </source>
</evidence>
<evidence type="ECO:0000256" key="4">
    <source>
        <dbReference type="ARBA" id="ARBA00018522"/>
    </source>
</evidence>
<dbReference type="Proteomes" id="UP000595197">
    <property type="component" value="Chromosome"/>
</dbReference>
<keyword evidence="6 10" id="KW-0808">Transferase</keyword>
<evidence type="ECO:0000313" key="11">
    <source>
        <dbReference type="Proteomes" id="UP000595197"/>
    </source>
</evidence>
<dbReference type="PANTHER" id="PTHR42811">
    <property type="entry name" value="SERINE ACETYLTRANSFERASE"/>
    <property type="match status" value="1"/>
</dbReference>
<keyword evidence="5" id="KW-0028">Amino-acid biosynthesis</keyword>
<evidence type="ECO:0000256" key="6">
    <source>
        <dbReference type="ARBA" id="ARBA00022679"/>
    </source>
</evidence>
<evidence type="ECO:0000313" key="10">
    <source>
        <dbReference type="EMBL" id="QQP92604.1"/>
    </source>
</evidence>
<comment type="similarity">
    <text evidence="2">Belongs to the transferase hexapeptide repeat family.</text>
</comment>
<dbReference type="InterPro" id="IPR005881">
    <property type="entry name" value="Ser_O-AcTrfase"/>
</dbReference>
<feature type="domain" description="Serine acetyltransferase N-terminal" evidence="9">
    <location>
        <begin position="2"/>
        <end position="106"/>
    </location>
</feature>
<evidence type="ECO:0000256" key="8">
    <source>
        <dbReference type="ARBA" id="ARBA00049486"/>
    </source>
</evidence>
<dbReference type="CDD" id="cd03354">
    <property type="entry name" value="LbH_SAT"/>
    <property type="match status" value="1"/>
</dbReference>
<name>A0ABX7BDW1_9PROT</name>
<dbReference type="NCBIfam" id="TIGR01172">
    <property type="entry name" value="cysE"/>
    <property type="match status" value="1"/>
</dbReference>
<dbReference type="InterPro" id="IPR053376">
    <property type="entry name" value="Serine_acetyltransferase"/>
</dbReference>
<reference evidence="10" key="1">
    <citation type="submission" date="2021-02" db="EMBL/GenBank/DDBJ databases">
        <title>Skermanella TT6 skin isolate.</title>
        <authorList>
            <person name="Lee K."/>
            <person name="Ganzorig M."/>
        </authorList>
    </citation>
    <scope>NUCLEOTIDE SEQUENCE</scope>
    <source>
        <strain evidence="10">TT6</strain>
    </source>
</reference>
<dbReference type="InterPro" id="IPR011004">
    <property type="entry name" value="Trimer_LpxA-like_sf"/>
</dbReference>
<dbReference type="Gene3D" id="1.10.3130.10">
    <property type="entry name" value="serine acetyltransferase, domain 1"/>
    <property type="match status" value="1"/>
</dbReference>
<evidence type="ECO:0000256" key="3">
    <source>
        <dbReference type="ARBA" id="ARBA00013266"/>
    </source>
</evidence>
<dbReference type="EMBL" id="CP067420">
    <property type="protein sequence ID" value="QQP92604.1"/>
    <property type="molecule type" value="Genomic_DNA"/>
</dbReference>
<dbReference type="Pfam" id="PF06426">
    <property type="entry name" value="SATase_N"/>
    <property type="match status" value="1"/>
</dbReference>
<sequence length="260" mass="27781">MVWGLLRADAVRISSEEEILRGFIHGAVLFHDDYAGALGALLAHKLGDRNMPSERLERLAHEALSDDPDIVEAGAADLIAILERDPAADSYLTPFLYFKGFHALQWHRIGHWLWTHGRHSLAHFLQSRVSEVFAIDIHPAVPVGRGVFIDHGTGLVVGETAEIGNNVSILQEVTLGGTGKEHGDRHPKVRDGVLLSAGAKILGNIVIGRGAKVGAGSVVLKEVPECATVVGVPAKVVGWCSGPAAALAMDQSLPEPDYSI</sequence>
<dbReference type="SMART" id="SM00971">
    <property type="entry name" value="SATase_N"/>
    <property type="match status" value="1"/>
</dbReference>
<dbReference type="EC" id="2.3.1.30" evidence="3"/>
<evidence type="ECO:0000256" key="2">
    <source>
        <dbReference type="ARBA" id="ARBA00007274"/>
    </source>
</evidence>
<dbReference type="GO" id="GO:0009001">
    <property type="term" value="F:serine O-acetyltransferase activity"/>
    <property type="evidence" value="ECO:0007669"/>
    <property type="project" value="UniProtKB-EC"/>
</dbReference>
<keyword evidence="7 10" id="KW-0012">Acyltransferase</keyword>
<gene>
    <name evidence="10" type="primary">cysE</name>
    <name evidence="10" type="ORF">IGS68_24530</name>
</gene>